<dbReference type="GO" id="GO:0005886">
    <property type="term" value="C:plasma membrane"/>
    <property type="evidence" value="ECO:0007669"/>
    <property type="project" value="UniProtKB-SubCell"/>
</dbReference>
<sequence>MSFYDYVAHNADRITFLAIQHIEVVLLSIVFATVIGVGLGVATERSPRLRRVLLLVTGTLLTIPSFALFGILIPILGLGVGPTVVALTVYAIFPILRNTVTGLESVDAAVIDAARGMGLSSRQCLRRVRLPLALPVILNGIRVATIMVVAIAAIGAAVRGPGLGELIFRGLSRIGGANALNEALSGVVGVVLVALVLDLIFLVIGRLATPRGLHV</sequence>
<dbReference type="Gene3D" id="1.10.3720.10">
    <property type="entry name" value="MetI-like"/>
    <property type="match status" value="1"/>
</dbReference>
<evidence type="ECO:0000256" key="5">
    <source>
        <dbReference type="ARBA" id="ARBA00023136"/>
    </source>
</evidence>
<accession>A0A1H1CZD4</accession>
<dbReference type="EMBL" id="FNKK01000002">
    <property type="protein sequence ID" value="SDQ69637.1"/>
    <property type="molecule type" value="Genomic_DNA"/>
</dbReference>
<gene>
    <name evidence="8" type="ORF">SAMN04489764_1740</name>
</gene>
<comment type="similarity">
    <text evidence="6">Belongs to the binding-protein-dependent transport system permease family.</text>
</comment>
<feature type="transmembrane region" description="Helical" evidence="6">
    <location>
        <begin position="52"/>
        <end position="73"/>
    </location>
</feature>
<dbReference type="RefSeq" id="WP_093258556.1">
    <property type="nucleotide sequence ID" value="NZ_FNKK01000002.1"/>
</dbReference>
<evidence type="ECO:0000256" key="2">
    <source>
        <dbReference type="ARBA" id="ARBA00022448"/>
    </source>
</evidence>
<feature type="transmembrane region" description="Helical" evidence="6">
    <location>
        <begin position="20"/>
        <end position="40"/>
    </location>
</feature>
<evidence type="ECO:0000256" key="3">
    <source>
        <dbReference type="ARBA" id="ARBA00022692"/>
    </source>
</evidence>
<evidence type="ECO:0000313" key="8">
    <source>
        <dbReference type="EMBL" id="SDQ69637.1"/>
    </source>
</evidence>
<feature type="transmembrane region" description="Helical" evidence="6">
    <location>
        <begin position="183"/>
        <end position="204"/>
    </location>
</feature>
<dbReference type="Proteomes" id="UP000217103">
    <property type="component" value="Unassembled WGS sequence"/>
</dbReference>
<dbReference type="GO" id="GO:0031460">
    <property type="term" value="P:glycine betaine transport"/>
    <property type="evidence" value="ECO:0007669"/>
    <property type="project" value="TreeGrafter"/>
</dbReference>
<organism evidence="8 9">
    <name type="scientific">Thermostaphylospora chromogena</name>
    <dbReference type="NCBI Taxonomy" id="35622"/>
    <lineage>
        <taxon>Bacteria</taxon>
        <taxon>Bacillati</taxon>
        <taxon>Actinomycetota</taxon>
        <taxon>Actinomycetes</taxon>
        <taxon>Streptosporangiales</taxon>
        <taxon>Thermomonosporaceae</taxon>
        <taxon>Thermostaphylospora</taxon>
    </lineage>
</organism>
<keyword evidence="4 6" id="KW-1133">Transmembrane helix</keyword>
<dbReference type="PANTHER" id="PTHR30177">
    <property type="entry name" value="GLYCINE BETAINE/L-PROLINE TRANSPORT SYSTEM PERMEASE PROTEIN PROW"/>
    <property type="match status" value="1"/>
</dbReference>
<dbReference type="SUPFAM" id="SSF161098">
    <property type="entry name" value="MetI-like"/>
    <property type="match status" value="1"/>
</dbReference>
<feature type="transmembrane region" description="Helical" evidence="6">
    <location>
        <begin position="132"/>
        <end position="158"/>
    </location>
</feature>
<dbReference type="OrthoDB" id="9801163at2"/>
<feature type="transmembrane region" description="Helical" evidence="6">
    <location>
        <begin position="79"/>
        <end position="96"/>
    </location>
</feature>
<keyword evidence="5 6" id="KW-0472">Membrane</keyword>
<dbReference type="InterPro" id="IPR035906">
    <property type="entry name" value="MetI-like_sf"/>
</dbReference>
<keyword evidence="3 6" id="KW-0812">Transmembrane</keyword>
<keyword evidence="2 6" id="KW-0813">Transport</keyword>
<dbReference type="GO" id="GO:0055085">
    <property type="term" value="P:transmembrane transport"/>
    <property type="evidence" value="ECO:0007669"/>
    <property type="project" value="InterPro"/>
</dbReference>
<reference evidence="8 9" key="1">
    <citation type="submission" date="2016-10" db="EMBL/GenBank/DDBJ databases">
        <authorList>
            <person name="de Groot N.N."/>
        </authorList>
    </citation>
    <scope>NUCLEOTIDE SEQUENCE [LARGE SCALE GENOMIC DNA]</scope>
    <source>
        <strain evidence="8 9">DSM 43794</strain>
    </source>
</reference>
<keyword evidence="9" id="KW-1185">Reference proteome</keyword>
<evidence type="ECO:0000259" key="7">
    <source>
        <dbReference type="PROSITE" id="PS50928"/>
    </source>
</evidence>
<dbReference type="InterPro" id="IPR000515">
    <property type="entry name" value="MetI-like"/>
</dbReference>
<evidence type="ECO:0000256" key="1">
    <source>
        <dbReference type="ARBA" id="ARBA00004141"/>
    </source>
</evidence>
<evidence type="ECO:0000313" key="9">
    <source>
        <dbReference type="Proteomes" id="UP000217103"/>
    </source>
</evidence>
<protein>
    <submittedName>
        <fullName evidence="8">Osmoprotectant transport system permease protein</fullName>
    </submittedName>
</protein>
<dbReference type="InterPro" id="IPR051204">
    <property type="entry name" value="ABC_transp_perm/SBD"/>
</dbReference>
<dbReference type="PANTHER" id="PTHR30177:SF4">
    <property type="entry name" value="OSMOPROTECTANT IMPORT PERMEASE PROTEIN OSMW"/>
    <property type="match status" value="1"/>
</dbReference>
<dbReference type="Pfam" id="PF00528">
    <property type="entry name" value="BPD_transp_1"/>
    <property type="match status" value="1"/>
</dbReference>
<dbReference type="AlphaFoldDB" id="A0A1H1CZD4"/>
<evidence type="ECO:0000256" key="6">
    <source>
        <dbReference type="RuleBase" id="RU363032"/>
    </source>
</evidence>
<dbReference type="CDD" id="cd06261">
    <property type="entry name" value="TM_PBP2"/>
    <property type="match status" value="1"/>
</dbReference>
<comment type="subcellular location">
    <subcellularLocation>
        <location evidence="6">Cell membrane</location>
        <topology evidence="6">Multi-pass membrane protein</topology>
    </subcellularLocation>
    <subcellularLocation>
        <location evidence="1">Membrane</location>
        <topology evidence="1">Multi-pass membrane protein</topology>
    </subcellularLocation>
</comment>
<evidence type="ECO:0000256" key="4">
    <source>
        <dbReference type="ARBA" id="ARBA00022989"/>
    </source>
</evidence>
<proteinExistence type="inferred from homology"/>
<dbReference type="PROSITE" id="PS50928">
    <property type="entry name" value="ABC_TM1"/>
    <property type="match status" value="1"/>
</dbReference>
<dbReference type="STRING" id="35622.SAMN04489764_1740"/>
<name>A0A1H1CZD4_9ACTN</name>
<feature type="domain" description="ABC transmembrane type-1" evidence="7">
    <location>
        <begin position="18"/>
        <end position="201"/>
    </location>
</feature>